<proteinExistence type="predicted"/>
<dbReference type="InterPro" id="IPR029046">
    <property type="entry name" value="LolA/LolB/LppX"/>
</dbReference>
<dbReference type="SUPFAM" id="SSF89392">
    <property type="entry name" value="Prokaryotic lipoproteins and lipoprotein localization factors"/>
    <property type="match status" value="1"/>
</dbReference>
<organism evidence="2 3">
    <name type="scientific">Geofilum rubicundum JCM 15548</name>
    <dbReference type="NCBI Taxonomy" id="1236989"/>
    <lineage>
        <taxon>Bacteria</taxon>
        <taxon>Pseudomonadati</taxon>
        <taxon>Bacteroidota</taxon>
        <taxon>Bacteroidia</taxon>
        <taxon>Marinilabiliales</taxon>
        <taxon>Marinilabiliaceae</taxon>
        <taxon>Geofilum</taxon>
    </lineage>
</organism>
<dbReference type="AlphaFoldDB" id="A0A0E9LZQ0"/>
<dbReference type="EMBL" id="BAZW01000026">
    <property type="protein sequence ID" value="GAO30601.1"/>
    <property type="molecule type" value="Genomic_DNA"/>
</dbReference>
<protein>
    <submittedName>
        <fullName evidence="2">Uncharacterized protein</fullName>
    </submittedName>
</protein>
<dbReference type="Proteomes" id="UP000032900">
    <property type="component" value="Unassembled WGS sequence"/>
</dbReference>
<evidence type="ECO:0000256" key="1">
    <source>
        <dbReference type="ARBA" id="ARBA00022729"/>
    </source>
</evidence>
<accession>A0A0E9LZQ0</accession>
<evidence type="ECO:0000313" key="2">
    <source>
        <dbReference type="EMBL" id="GAO30601.1"/>
    </source>
</evidence>
<gene>
    <name evidence="2" type="ORF">JCM15548_12888</name>
</gene>
<evidence type="ECO:0000313" key="3">
    <source>
        <dbReference type="Proteomes" id="UP000032900"/>
    </source>
</evidence>
<dbReference type="Gene3D" id="2.50.20.10">
    <property type="entry name" value="Lipoprotein localisation LolA/LolB/LppX"/>
    <property type="match status" value="1"/>
</dbReference>
<keyword evidence="3" id="KW-1185">Reference proteome</keyword>
<sequence>MNATHQVHKKGQLFTVHSTTLYDGSTGAITCHYTSPSEFYKTINTQGETTIYVPEKNEVSFTQNSQYGSDSELLYYFVNNFTQHLGLEREGFIRNGARTEGAYYITTWQAPAGLKPVHTVELVFENFLPVYAEYQNLSGKPLKKIYYYEYHHANHFSLPRKITEISYTSERDSTVRRTTFSDIKTGMNMEDARFNFQIPDDAVKLDL</sequence>
<keyword evidence="1" id="KW-0732">Signal</keyword>
<dbReference type="STRING" id="1236989.JCM15548_12888"/>
<name>A0A0E9LZQ0_9BACT</name>
<reference evidence="2 3" key="1">
    <citation type="journal article" date="2015" name="Microbes Environ.">
        <title>Distribution and evolution of nitrogen fixation genes in the phylum bacteroidetes.</title>
        <authorList>
            <person name="Inoue J."/>
            <person name="Oshima K."/>
            <person name="Suda W."/>
            <person name="Sakamoto M."/>
            <person name="Iino T."/>
            <person name="Noda S."/>
            <person name="Hongoh Y."/>
            <person name="Hattori M."/>
            <person name="Ohkuma M."/>
        </authorList>
    </citation>
    <scope>NUCLEOTIDE SEQUENCE [LARGE SCALE GENOMIC DNA]</scope>
    <source>
        <strain evidence="2">JCM 15548</strain>
    </source>
</reference>
<comment type="caution">
    <text evidence="2">The sequence shown here is derived from an EMBL/GenBank/DDBJ whole genome shotgun (WGS) entry which is preliminary data.</text>
</comment>